<dbReference type="EMBL" id="AP027079">
    <property type="protein sequence ID" value="BDU70161.1"/>
    <property type="molecule type" value="Genomic_DNA"/>
</dbReference>
<dbReference type="RefSeq" id="WP_286353879.1">
    <property type="nucleotide sequence ID" value="NZ_AP027079.1"/>
</dbReference>
<evidence type="ECO:0000313" key="6">
    <source>
        <dbReference type="Proteomes" id="UP001242010"/>
    </source>
</evidence>
<gene>
    <name evidence="5" type="ORF">GETHOR_22620</name>
</gene>
<evidence type="ECO:0000313" key="5">
    <source>
        <dbReference type="EMBL" id="BDU70161.1"/>
    </source>
</evidence>
<keyword evidence="4" id="KW-0804">Transcription</keyword>
<dbReference type="InterPro" id="IPR039425">
    <property type="entry name" value="RNA_pol_sigma-70-like"/>
</dbReference>
<evidence type="ECO:0008006" key="7">
    <source>
        <dbReference type="Google" id="ProtNLM"/>
    </source>
</evidence>
<dbReference type="Gene3D" id="1.10.10.10">
    <property type="entry name" value="Winged helix-like DNA-binding domain superfamily/Winged helix DNA-binding domain"/>
    <property type="match status" value="1"/>
</dbReference>
<evidence type="ECO:0000256" key="2">
    <source>
        <dbReference type="ARBA" id="ARBA00023015"/>
    </source>
</evidence>
<dbReference type="InterPro" id="IPR036388">
    <property type="entry name" value="WH-like_DNA-bd_sf"/>
</dbReference>
<dbReference type="InterPro" id="IPR013325">
    <property type="entry name" value="RNA_pol_sigma_r2"/>
</dbReference>
<comment type="similarity">
    <text evidence="1">Belongs to the sigma-70 factor family. ECF subfamily.</text>
</comment>
<keyword evidence="3" id="KW-0731">Sigma factor</keyword>
<name>A0ABN6UYN3_9BACT</name>
<accession>A0ABN6UYN3</accession>
<protein>
    <recommendedName>
        <fullName evidence="7">Sigma-70 family RNA polymerase sigma factor</fullName>
    </recommendedName>
</protein>
<organism evidence="5 6">
    <name type="scientific">Geothrix oryzae</name>
    <dbReference type="NCBI Taxonomy" id="2927975"/>
    <lineage>
        <taxon>Bacteria</taxon>
        <taxon>Pseudomonadati</taxon>
        <taxon>Acidobacteriota</taxon>
        <taxon>Holophagae</taxon>
        <taxon>Holophagales</taxon>
        <taxon>Holophagaceae</taxon>
        <taxon>Geothrix</taxon>
    </lineage>
</organism>
<sequence>MDSDLPLDPFPALAAAQPDLAAADGRAAILVRLRERIVAFAASRYAGSQAEDLAQEVLVLIHTKYGHLERLEDLLPLAFQILRFKLAAARRKAARRGEFDAVDVEVFPPASDAPDPAAVLERKELLARLMGGIGRMGERCRELFRLKLQGHSFPEIQGRMGAASLNTIYTWDHRCRKQLLASLGGSWDGSGGRGTP</sequence>
<dbReference type="PANTHER" id="PTHR43133">
    <property type="entry name" value="RNA POLYMERASE ECF-TYPE SIGMA FACTO"/>
    <property type="match status" value="1"/>
</dbReference>
<evidence type="ECO:0000256" key="1">
    <source>
        <dbReference type="ARBA" id="ARBA00010641"/>
    </source>
</evidence>
<evidence type="ECO:0000256" key="3">
    <source>
        <dbReference type="ARBA" id="ARBA00023082"/>
    </source>
</evidence>
<keyword evidence="2" id="KW-0805">Transcription regulation</keyword>
<dbReference type="Proteomes" id="UP001242010">
    <property type="component" value="Chromosome"/>
</dbReference>
<proteinExistence type="inferred from homology"/>
<reference evidence="6" key="1">
    <citation type="journal article" date="2023" name="Int. J. Syst. Evol. Microbiol.">
        <title>Mesoterricola silvestris gen. nov., sp. nov., Mesoterricola sediminis sp. nov., Geothrix oryzae sp. nov., Geothrix edaphica sp. nov., Geothrix rubra sp. nov., and Geothrix limicola sp. nov., six novel members of Acidobacteriota isolated from soils.</title>
        <authorList>
            <person name="Itoh H."/>
            <person name="Sugisawa Y."/>
            <person name="Mise K."/>
            <person name="Xu Z."/>
            <person name="Kuniyasu M."/>
            <person name="Ushijima N."/>
            <person name="Kawano K."/>
            <person name="Kobayashi E."/>
            <person name="Shiratori Y."/>
            <person name="Masuda Y."/>
            <person name="Senoo K."/>
        </authorList>
    </citation>
    <scope>NUCLEOTIDE SEQUENCE [LARGE SCALE GENOMIC DNA]</scope>
    <source>
        <strain evidence="6">Red222</strain>
    </source>
</reference>
<dbReference type="SUPFAM" id="SSF88946">
    <property type="entry name" value="Sigma2 domain of RNA polymerase sigma factors"/>
    <property type="match status" value="1"/>
</dbReference>
<keyword evidence="6" id="KW-1185">Reference proteome</keyword>
<dbReference type="Gene3D" id="1.10.1740.10">
    <property type="match status" value="1"/>
</dbReference>
<dbReference type="InterPro" id="IPR013324">
    <property type="entry name" value="RNA_pol_sigma_r3/r4-like"/>
</dbReference>
<evidence type="ECO:0000256" key="4">
    <source>
        <dbReference type="ARBA" id="ARBA00023163"/>
    </source>
</evidence>
<dbReference type="SUPFAM" id="SSF88659">
    <property type="entry name" value="Sigma3 and sigma4 domains of RNA polymerase sigma factors"/>
    <property type="match status" value="1"/>
</dbReference>
<dbReference type="PANTHER" id="PTHR43133:SF51">
    <property type="entry name" value="RNA POLYMERASE SIGMA FACTOR"/>
    <property type="match status" value="1"/>
</dbReference>